<keyword evidence="1" id="KW-0812">Transmembrane</keyword>
<evidence type="ECO:0000313" key="3">
    <source>
        <dbReference type="Proteomes" id="UP000823619"/>
    </source>
</evidence>
<evidence type="ECO:0000256" key="1">
    <source>
        <dbReference type="SAM" id="Phobius"/>
    </source>
</evidence>
<dbReference type="InterPro" id="IPR021448">
    <property type="entry name" value="DUF3098"/>
</dbReference>
<feature type="transmembrane region" description="Helical" evidence="1">
    <location>
        <begin position="66"/>
        <end position="89"/>
    </location>
</feature>
<gene>
    <name evidence="2" type="ORF">IAC23_06585</name>
</gene>
<keyword evidence="1" id="KW-0472">Membrane</keyword>
<organism evidence="2 3">
    <name type="scientific">Candidatus Cryptobacteroides merdavium</name>
    <dbReference type="NCBI Taxonomy" id="2840769"/>
    <lineage>
        <taxon>Bacteria</taxon>
        <taxon>Pseudomonadati</taxon>
        <taxon>Bacteroidota</taxon>
        <taxon>Bacteroidia</taxon>
        <taxon>Bacteroidales</taxon>
        <taxon>Candidatus Cryptobacteroides</taxon>
    </lineage>
</organism>
<reference evidence="2" key="1">
    <citation type="submission" date="2020-10" db="EMBL/GenBank/DDBJ databases">
        <authorList>
            <person name="Gilroy R."/>
        </authorList>
    </citation>
    <scope>NUCLEOTIDE SEQUENCE</scope>
    <source>
        <strain evidence="2">D5-748</strain>
    </source>
</reference>
<dbReference type="AlphaFoldDB" id="A0A9D9EDM1"/>
<accession>A0A9D9EDM1</accession>
<reference evidence="2" key="2">
    <citation type="journal article" date="2021" name="PeerJ">
        <title>Extensive microbial diversity within the chicken gut microbiome revealed by metagenomics and culture.</title>
        <authorList>
            <person name="Gilroy R."/>
            <person name="Ravi A."/>
            <person name="Getino M."/>
            <person name="Pursley I."/>
            <person name="Horton D.L."/>
            <person name="Alikhan N.F."/>
            <person name="Baker D."/>
            <person name="Gharbi K."/>
            <person name="Hall N."/>
            <person name="Watson M."/>
            <person name="Adriaenssens E.M."/>
            <person name="Foster-Nyarko E."/>
            <person name="Jarju S."/>
            <person name="Secka A."/>
            <person name="Antonio M."/>
            <person name="Oren A."/>
            <person name="Chaudhuri R.R."/>
            <person name="La Ragione R."/>
            <person name="Hildebrand F."/>
            <person name="Pallen M.J."/>
        </authorList>
    </citation>
    <scope>NUCLEOTIDE SEQUENCE</scope>
    <source>
        <strain evidence="2">D5-748</strain>
    </source>
</reference>
<protein>
    <submittedName>
        <fullName evidence="2">DUF3098 domain-containing protein</fullName>
    </submittedName>
</protein>
<feature type="transmembrane region" description="Helical" evidence="1">
    <location>
        <begin position="28"/>
        <end position="46"/>
    </location>
</feature>
<dbReference type="Pfam" id="PF11297">
    <property type="entry name" value="DUF3098"/>
    <property type="match status" value="1"/>
</dbReference>
<evidence type="ECO:0000313" key="2">
    <source>
        <dbReference type="EMBL" id="MBO8445342.1"/>
    </source>
</evidence>
<comment type="caution">
    <text evidence="2">The sequence shown here is derived from an EMBL/GenBank/DDBJ whole genome shotgun (WGS) entry which is preliminary data.</text>
</comment>
<sequence>MAYSSKNGKASAEQGDVSSGEMAMSMKGVRLLLAGLLVMIAGYILMCGGGSDDPEVFNYAMFDFRRLVAAPVAIIAGTVIEIVSIMKIFSK</sequence>
<keyword evidence="1" id="KW-1133">Transmembrane helix</keyword>
<name>A0A9D9EDM1_9BACT</name>
<dbReference type="EMBL" id="JADIMO010000085">
    <property type="protein sequence ID" value="MBO8445342.1"/>
    <property type="molecule type" value="Genomic_DNA"/>
</dbReference>
<dbReference type="Proteomes" id="UP000823619">
    <property type="component" value="Unassembled WGS sequence"/>
</dbReference>
<proteinExistence type="predicted"/>